<gene>
    <name evidence="1" type="ORF">CJOHNSTONI_LOCUS5010</name>
</gene>
<organism evidence="1 2">
    <name type="scientific">Cercopithifilaria johnstoni</name>
    <dbReference type="NCBI Taxonomy" id="2874296"/>
    <lineage>
        <taxon>Eukaryota</taxon>
        <taxon>Metazoa</taxon>
        <taxon>Ecdysozoa</taxon>
        <taxon>Nematoda</taxon>
        <taxon>Chromadorea</taxon>
        <taxon>Rhabditida</taxon>
        <taxon>Spirurina</taxon>
        <taxon>Spiruromorpha</taxon>
        <taxon>Filarioidea</taxon>
        <taxon>Onchocercidae</taxon>
        <taxon>Cercopithifilaria</taxon>
    </lineage>
</organism>
<reference evidence="1" key="1">
    <citation type="submission" date="2021-09" db="EMBL/GenBank/DDBJ databases">
        <authorList>
            <consortium name="Pathogen Informatics"/>
        </authorList>
    </citation>
    <scope>NUCLEOTIDE SEQUENCE</scope>
</reference>
<accession>A0A8J2M3Z4</accession>
<keyword evidence="2" id="KW-1185">Reference proteome</keyword>
<dbReference type="EMBL" id="CAKAEH010001340">
    <property type="protein sequence ID" value="CAG9534919.1"/>
    <property type="molecule type" value="Genomic_DNA"/>
</dbReference>
<dbReference type="AlphaFoldDB" id="A0A8J2M3Z4"/>
<name>A0A8J2M3Z4_9BILA</name>
<proteinExistence type="predicted"/>
<protein>
    <submittedName>
        <fullName evidence="1">Uncharacterized protein</fullName>
    </submittedName>
</protein>
<evidence type="ECO:0000313" key="1">
    <source>
        <dbReference type="EMBL" id="CAG9534919.1"/>
    </source>
</evidence>
<comment type="caution">
    <text evidence="1">The sequence shown here is derived from an EMBL/GenBank/DDBJ whole genome shotgun (WGS) entry which is preliminary data.</text>
</comment>
<sequence>MIDTTSVKNIEAISTIRSKLWQFIRKYFLEGQKYTFEESTIVEENHKNIDDLLIRHRKLFGNLLYYN</sequence>
<dbReference type="Proteomes" id="UP000746747">
    <property type="component" value="Unassembled WGS sequence"/>
</dbReference>
<evidence type="ECO:0000313" key="2">
    <source>
        <dbReference type="Proteomes" id="UP000746747"/>
    </source>
</evidence>